<organism evidence="2 3">
    <name type="scientific">Steinernema carpocapsae</name>
    <name type="common">Entomopathogenic nematode</name>
    <dbReference type="NCBI Taxonomy" id="34508"/>
    <lineage>
        <taxon>Eukaryota</taxon>
        <taxon>Metazoa</taxon>
        <taxon>Ecdysozoa</taxon>
        <taxon>Nematoda</taxon>
        <taxon>Chromadorea</taxon>
        <taxon>Rhabditida</taxon>
        <taxon>Tylenchina</taxon>
        <taxon>Panagrolaimomorpha</taxon>
        <taxon>Strongyloidoidea</taxon>
        <taxon>Steinernematidae</taxon>
        <taxon>Steinernema</taxon>
    </lineage>
</organism>
<reference evidence="2 3" key="2">
    <citation type="journal article" date="2019" name="G3 (Bethesda)">
        <title>Hybrid Assembly of the Genome of the Entomopathogenic Nematode Steinernema carpocapsae Identifies the X-Chromosome.</title>
        <authorList>
            <person name="Serra L."/>
            <person name="Macchietto M."/>
            <person name="Macias-Munoz A."/>
            <person name="McGill C.J."/>
            <person name="Rodriguez I.M."/>
            <person name="Rodriguez B."/>
            <person name="Murad R."/>
            <person name="Mortazavi A."/>
        </authorList>
    </citation>
    <scope>NUCLEOTIDE SEQUENCE [LARGE SCALE GENOMIC DNA]</scope>
    <source>
        <strain evidence="2 3">ALL</strain>
    </source>
</reference>
<feature type="transmembrane region" description="Helical" evidence="1">
    <location>
        <begin position="20"/>
        <end position="39"/>
    </location>
</feature>
<dbReference type="AlphaFoldDB" id="A0A4U8V200"/>
<evidence type="ECO:0000313" key="2">
    <source>
        <dbReference type="EMBL" id="TMS39385.1"/>
    </source>
</evidence>
<reference evidence="2 3" key="1">
    <citation type="journal article" date="2015" name="Genome Biol.">
        <title>Comparative genomics of Steinernema reveals deeply conserved gene regulatory networks.</title>
        <authorList>
            <person name="Dillman A.R."/>
            <person name="Macchietto M."/>
            <person name="Porter C.F."/>
            <person name="Rogers A."/>
            <person name="Williams B."/>
            <person name="Antoshechkin I."/>
            <person name="Lee M.M."/>
            <person name="Goodwin Z."/>
            <person name="Lu X."/>
            <person name="Lewis E.E."/>
            <person name="Goodrich-Blair H."/>
            <person name="Stock S.P."/>
            <person name="Adams B.J."/>
            <person name="Sternberg P.W."/>
            <person name="Mortazavi A."/>
        </authorList>
    </citation>
    <scope>NUCLEOTIDE SEQUENCE [LARGE SCALE GENOMIC DNA]</scope>
    <source>
        <strain evidence="2 3">ALL</strain>
    </source>
</reference>
<keyword evidence="1" id="KW-0472">Membrane</keyword>
<keyword evidence="1" id="KW-1133">Transmembrane helix</keyword>
<evidence type="ECO:0000313" key="3">
    <source>
        <dbReference type="Proteomes" id="UP000298663"/>
    </source>
</evidence>
<keyword evidence="3" id="KW-1185">Reference proteome</keyword>
<dbReference type="EMBL" id="AZBU02000001">
    <property type="protein sequence ID" value="TMS39385.1"/>
    <property type="molecule type" value="Genomic_DNA"/>
</dbReference>
<dbReference type="Proteomes" id="UP000298663">
    <property type="component" value="Chromosome X"/>
</dbReference>
<evidence type="ECO:0000256" key="1">
    <source>
        <dbReference type="SAM" id="Phobius"/>
    </source>
</evidence>
<comment type="caution">
    <text evidence="2">The sequence shown here is derived from an EMBL/GenBank/DDBJ whole genome shotgun (WGS) entry which is preliminary data.</text>
</comment>
<dbReference type="EMBL" id="CM016762">
    <property type="protein sequence ID" value="TMS39385.1"/>
    <property type="molecule type" value="Genomic_DNA"/>
</dbReference>
<gene>
    <name evidence="2" type="ORF">L596_005920</name>
</gene>
<sequence length="120" mass="13747">MISDSYTVLLHPTKPFAYNFDAGGFVVAYEIFHFFLCLFEKYFGFQETKLSKARELVCGLLREIQVGQLRSWTLDCLVDDGKKKVDEGLTDVHVARVLVKMIKKVRNEPSGSRDGKRILN</sequence>
<proteinExistence type="predicted"/>
<accession>A0A4U8V200</accession>
<keyword evidence="1" id="KW-0812">Transmembrane</keyword>
<name>A0A4U8V200_STECR</name>
<protein>
    <submittedName>
        <fullName evidence="2">Uncharacterized protein</fullName>
    </submittedName>
</protein>